<dbReference type="Pfam" id="PF01782">
    <property type="entry name" value="RimM"/>
    <property type="match status" value="1"/>
</dbReference>
<keyword evidence="2" id="KW-0690">Ribosome biogenesis</keyword>
<dbReference type="GO" id="GO:0043022">
    <property type="term" value="F:ribosome binding"/>
    <property type="evidence" value="ECO:0007669"/>
    <property type="project" value="InterPro"/>
</dbReference>
<evidence type="ECO:0000256" key="2">
    <source>
        <dbReference type="ARBA" id="ARBA00022517"/>
    </source>
</evidence>
<reference evidence="7" key="1">
    <citation type="submission" date="2018-06" db="EMBL/GenBank/DDBJ databases">
        <authorList>
            <person name="Zhirakovskaya E."/>
        </authorList>
    </citation>
    <scope>NUCLEOTIDE SEQUENCE</scope>
</reference>
<dbReference type="Gene3D" id="2.30.30.240">
    <property type="entry name" value="PRC-barrel domain"/>
    <property type="match status" value="1"/>
</dbReference>
<name>A0A3B0ZPJ5_9ZZZZ</name>
<dbReference type="InterPro" id="IPR011033">
    <property type="entry name" value="PRC_barrel-like_sf"/>
</dbReference>
<evidence type="ECO:0000259" key="6">
    <source>
        <dbReference type="Pfam" id="PF24986"/>
    </source>
</evidence>
<dbReference type="InterPro" id="IPR009000">
    <property type="entry name" value="Transl_B-barrel_sf"/>
</dbReference>
<dbReference type="Gene3D" id="2.40.30.60">
    <property type="entry name" value="RimM"/>
    <property type="match status" value="1"/>
</dbReference>
<feature type="domain" description="RimM N-terminal" evidence="5">
    <location>
        <begin position="9"/>
        <end position="91"/>
    </location>
</feature>
<dbReference type="SUPFAM" id="SSF50447">
    <property type="entry name" value="Translation proteins"/>
    <property type="match status" value="1"/>
</dbReference>
<dbReference type="InterPro" id="IPR036976">
    <property type="entry name" value="RimM_N_sf"/>
</dbReference>
<dbReference type="PANTHER" id="PTHR33692">
    <property type="entry name" value="RIBOSOME MATURATION FACTOR RIMM"/>
    <property type="match status" value="1"/>
</dbReference>
<dbReference type="InterPro" id="IPR011961">
    <property type="entry name" value="RimM"/>
</dbReference>
<evidence type="ECO:0000256" key="4">
    <source>
        <dbReference type="ARBA" id="ARBA00023186"/>
    </source>
</evidence>
<dbReference type="EMBL" id="UOFQ01000130">
    <property type="protein sequence ID" value="VAW89352.1"/>
    <property type="molecule type" value="Genomic_DNA"/>
</dbReference>
<keyword evidence="1" id="KW-0963">Cytoplasm</keyword>
<feature type="domain" description="Ribosome maturation factor RimM PRC barrel" evidence="6">
    <location>
        <begin position="102"/>
        <end position="166"/>
    </location>
</feature>
<keyword evidence="4" id="KW-0143">Chaperone</keyword>
<dbReference type="GO" id="GO:0006364">
    <property type="term" value="P:rRNA processing"/>
    <property type="evidence" value="ECO:0007669"/>
    <property type="project" value="UniProtKB-KW"/>
</dbReference>
<dbReference type="SUPFAM" id="SSF50346">
    <property type="entry name" value="PRC-barrel domain"/>
    <property type="match status" value="1"/>
</dbReference>
<dbReference type="InterPro" id="IPR002676">
    <property type="entry name" value="RimM_N"/>
</dbReference>
<proteinExistence type="inferred from homology"/>
<dbReference type="NCBIfam" id="TIGR02273">
    <property type="entry name" value="16S_RimM"/>
    <property type="match status" value="1"/>
</dbReference>
<dbReference type="AlphaFoldDB" id="A0A3B0ZPJ5"/>
<dbReference type="PANTHER" id="PTHR33692:SF1">
    <property type="entry name" value="RIBOSOME MATURATION FACTOR RIMM"/>
    <property type="match status" value="1"/>
</dbReference>
<gene>
    <name evidence="7" type="ORF">MNBD_GAMMA17-1148</name>
</gene>
<protein>
    <submittedName>
        <fullName evidence="7">16S rRNA processing protein RimM</fullName>
    </submittedName>
</protein>
<evidence type="ECO:0000256" key="3">
    <source>
        <dbReference type="ARBA" id="ARBA00022552"/>
    </source>
</evidence>
<dbReference type="HAMAP" id="MF_00014">
    <property type="entry name" value="Ribosome_mat_RimM"/>
    <property type="match status" value="1"/>
</dbReference>
<dbReference type="GO" id="GO:0005840">
    <property type="term" value="C:ribosome"/>
    <property type="evidence" value="ECO:0007669"/>
    <property type="project" value="InterPro"/>
</dbReference>
<evidence type="ECO:0000313" key="7">
    <source>
        <dbReference type="EMBL" id="VAW89352.1"/>
    </source>
</evidence>
<sequence length="169" mass="19022">MNDRSAVLVGRISGIYGVRGWVKVYSYTQPRKNILAYLPWQVGSEDGGWRTMKVVEGRSQGKGIVAHLEGFDDRDEVRSLIGLDIKVSRDQLPQAVDDEYYWADLVGLQVETIEGVVLGKIDHLYDTGANDVVVVQGDRERLIPFVRGDVITDINLEKGLMLVDWDPEF</sequence>
<accession>A0A3B0ZPJ5</accession>
<organism evidence="7">
    <name type="scientific">hydrothermal vent metagenome</name>
    <dbReference type="NCBI Taxonomy" id="652676"/>
    <lineage>
        <taxon>unclassified sequences</taxon>
        <taxon>metagenomes</taxon>
        <taxon>ecological metagenomes</taxon>
    </lineage>
</organism>
<dbReference type="InterPro" id="IPR056792">
    <property type="entry name" value="PRC_RimM"/>
</dbReference>
<keyword evidence="3" id="KW-0698">rRNA processing</keyword>
<dbReference type="Pfam" id="PF24986">
    <property type="entry name" value="PRC_RimM"/>
    <property type="match status" value="1"/>
</dbReference>
<evidence type="ECO:0000259" key="5">
    <source>
        <dbReference type="Pfam" id="PF01782"/>
    </source>
</evidence>
<evidence type="ECO:0000256" key="1">
    <source>
        <dbReference type="ARBA" id="ARBA00022490"/>
    </source>
</evidence>